<dbReference type="Gene3D" id="3.30.700.10">
    <property type="entry name" value="Glycoprotein, Type 4 Pilin"/>
    <property type="match status" value="1"/>
</dbReference>
<keyword evidence="5" id="KW-1185">Reference proteome</keyword>
<dbReference type="SUPFAM" id="SSF54523">
    <property type="entry name" value="Pili subunits"/>
    <property type="match status" value="1"/>
</dbReference>
<sequence length="344" mass="37280">MAHRVRGRRCAFTLVELLVVIAIIGTLMGLLLPAVQNARESGRSNACRSNLANIQKAMTTYEVANKEYPGYINPIGIMGDGRASWGAMMLPYIEQTQLWDELVAGRQAAAPIDVYICPSNPPRTEGGPAMSYLANTGSIQDEKIKDENDDCSIVENPGNGLFFDRTRSIGPPDVRDLEPDCQKPQRDPIIRMTAASVQAQGDGSTHTLMFSEGINALAWTGLAQSDKAWHYGFCWEDPLTIKNATTNGVSSPELVADASYRVINGVKEILPEYQGDKAPNTGVASSFHPGGVNVAFVGGAVLFLSDRISPIVYAQLMTSNRKLSDLAYGGKHDRDMPTPGPDDY</sequence>
<feature type="domain" description="DUF1559" evidence="3">
    <location>
        <begin position="36"/>
        <end position="308"/>
    </location>
</feature>
<organism evidence="4 5">
    <name type="scientific">Lacipirellula parvula</name>
    <dbReference type="NCBI Taxonomy" id="2650471"/>
    <lineage>
        <taxon>Bacteria</taxon>
        <taxon>Pseudomonadati</taxon>
        <taxon>Planctomycetota</taxon>
        <taxon>Planctomycetia</taxon>
        <taxon>Pirellulales</taxon>
        <taxon>Lacipirellulaceae</taxon>
        <taxon>Lacipirellula</taxon>
    </lineage>
</organism>
<dbReference type="InterPro" id="IPR012902">
    <property type="entry name" value="N_methyl_site"/>
</dbReference>
<dbReference type="Pfam" id="PF07596">
    <property type="entry name" value="SBP_bac_10"/>
    <property type="match status" value="1"/>
</dbReference>
<dbReference type="InterPro" id="IPR045584">
    <property type="entry name" value="Pilin-like"/>
</dbReference>
<evidence type="ECO:0000313" key="5">
    <source>
        <dbReference type="Proteomes" id="UP000326837"/>
    </source>
</evidence>
<keyword evidence="1" id="KW-0488">Methylation</keyword>
<dbReference type="Pfam" id="PF07963">
    <property type="entry name" value="N_methyl"/>
    <property type="match status" value="1"/>
</dbReference>
<dbReference type="EMBL" id="AP021861">
    <property type="protein sequence ID" value="BBO30946.1"/>
    <property type="molecule type" value="Genomic_DNA"/>
</dbReference>
<dbReference type="NCBIfam" id="TIGR04294">
    <property type="entry name" value="pre_pil_HX9DG"/>
    <property type="match status" value="1"/>
</dbReference>
<keyword evidence="2" id="KW-0812">Transmembrane</keyword>
<dbReference type="PANTHER" id="PTHR30093:SF2">
    <property type="entry name" value="TYPE II SECRETION SYSTEM PROTEIN H"/>
    <property type="match status" value="1"/>
</dbReference>
<keyword evidence="2" id="KW-1133">Transmembrane helix</keyword>
<feature type="transmembrane region" description="Helical" evidence="2">
    <location>
        <begin position="12"/>
        <end position="35"/>
    </location>
</feature>
<dbReference type="InterPro" id="IPR000983">
    <property type="entry name" value="Bac_GSPG_pilin"/>
</dbReference>
<dbReference type="RefSeq" id="WP_152097186.1">
    <property type="nucleotide sequence ID" value="NZ_AP021861.1"/>
</dbReference>
<proteinExistence type="predicted"/>
<dbReference type="GO" id="GO:0015628">
    <property type="term" value="P:protein secretion by the type II secretion system"/>
    <property type="evidence" value="ECO:0007669"/>
    <property type="project" value="InterPro"/>
</dbReference>
<dbReference type="InterPro" id="IPR011453">
    <property type="entry name" value="DUF1559"/>
</dbReference>
<evidence type="ECO:0000259" key="3">
    <source>
        <dbReference type="Pfam" id="PF07596"/>
    </source>
</evidence>
<protein>
    <recommendedName>
        <fullName evidence="3">DUF1559 domain-containing protein</fullName>
    </recommendedName>
</protein>
<dbReference type="AlphaFoldDB" id="A0A5K7X9F4"/>
<evidence type="ECO:0000256" key="1">
    <source>
        <dbReference type="ARBA" id="ARBA00022481"/>
    </source>
</evidence>
<dbReference type="PANTHER" id="PTHR30093">
    <property type="entry name" value="GENERAL SECRETION PATHWAY PROTEIN G"/>
    <property type="match status" value="1"/>
</dbReference>
<gene>
    <name evidence="4" type="ORF">PLANPX_0558</name>
</gene>
<evidence type="ECO:0000256" key="2">
    <source>
        <dbReference type="SAM" id="Phobius"/>
    </source>
</evidence>
<dbReference type="InterPro" id="IPR027558">
    <property type="entry name" value="Pre_pil_HX9DG_C"/>
</dbReference>
<evidence type="ECO:0000313" key="4">
    <source>
        <dbReference type="EMBL" id="BBO30946.1"/>
    </source>
</evidence>
<dbReference type="NCBIfam" id="TIGR02532">
    <property type="entry name" value="IV_pilin_GFxxxE"/>
    <property type="match status" value="1"/>
</dbReference>
<dbReference type="GO" id="GO:0015627">
    <property type="term" value="C:type II protein secretion system complex"/>
    <property type="evidence" value="ECO:0007669"/>
    <property type="project" value="InterPro"/>
</dbReference>
<dbReference type="Proteomes" id="UP000326837">
    <property type="component" value="Chromosome"/>
</dbReference>
<dbReference type="PRINTS" id="PR00813">
    <property type="entry name" value="BCTERIALGSPG"/>
</dbReference>
<accession>A0A5K7X9F4</accession>
<dbReference type="KEGG" id="lpav:PLANPX_0558"/>
<reference evidence="5" key="1">
    <citation type="submission" date="2019-10" db="EMBL/GenBank/DDBJ databases">
        <title>Lacipirellula parvula gen. nov., sp. nov., representing a lineage of planctomycetes widespread in freshwater anoxic habitats, and description of the family Lacipirellulaceae.</title>
        <authorList>
            <person name="Dedysh S.N."/>
            <person name="Kulichevskaya I.S."/>
            <person name="Beletsky A.V."/>
            <person name="Rakitin A.L."/>
            <person name="Mardanov A.V."/>
            <person name="Ivanova A.A."/>
            <person name="Saltykova V.X."/>
            <person name="Rijpstra W.I.C."/>
            <person name="Sinninghe Damste J.S."/>
            <person name="Ravin N.V."/>
        </authorList>
    </citation>
    <scope>NUCLEOTIDE SEQUENCE [LARGE SCALE GENOMIC DNA]</scope>
    <source>
        <strain evidence="5">PX69</strain>
    </source>
</reference>
<keyword evidence="2" id="KW-0472">Membrane</keyword>
<name>A0A5K7X9F4_9BACT</name>